<name>A0ABT3JMI5_9FLAO</name>
<dbReference type="Proteomes" id="UP001209107">
    <property type="component" value="Unassembled WGS sequence"/>
</dbReference>
<organism evidence="2 3">
    <name type="scientific">Kaistella yananensis</name>
    <dbReference type="NCBI Taxonomy" id="2989820"/>
    <lineage>
        <taxon>Bacteria</taxon>
        <taxon>Pseudomonadati</taxon>
        <taxon>Bacteroidota</taxon>
        <taxon>Flavobacteriia</taxon>
        <taxon>Flavobacteriales</taxon>
        <taxon>Weeksellaceae</taxon>
        <taxon>Chryseobacterium group</taxon>
        <taxon>Kaistella</taxon>
    </lineage>
</organism>
<feature type="transmembrane region" description="Helical" evidence="1">
    <location>
        <begin position="175"/>
        <end position="195"/>
    </location>
</feature>
<keyword evidence="1" id="KW-0472">Membrane</keyword>
<feature type="transmembrane region" description="Helical" evidence="1">
    <location>
        <begin position="60"/>
        <end position="77"/>
    </location>
</feature>
<proteinExistence type="predicted"/>
<dbReference type="RefSeq" id="WP_265144173.1">
    <property type="nucleotide sequence ID" value="NZ_JAPCHZ010000004.1"/>
</dbReference>
<feature type="transmembrane region" description="Helical" evidence="1">
    <location>
        <begin position="151"/>
        <end position="169"/>
    </location>
</feature>
<evidence type="ECO:0000256" key="1">
    <source>
        <dbReference type="SAM" id="Phobius"/>
    </source>
</evidence>
<keyword evidence="1" id="KW-0812">Transmembrane</keyword>
<dbReference type="EMBL" id="JAPCHZ010000004">
    <property type="protein sequence ID" value="MCW4452005.1"/>
    <property type="molecule type" value="Genomic_DNA"/>
</dbReference>
<accession>A0ABT3JMI5</accession>
<reference evidence="2 3" key="1">
    <citation type="submission" date="2022-10" db="EMBL/GenBank/DDBJ databases">
        <title>Kaistella sp. BT-6-1-3.</title>
        <authorList>
            <person name="Ai J."/>
            <person name="Deng Z."/>
        </authorList>
    </citation>
    <scope>NUCLEOTIDE SEQUENCE [LARGE SCALE GENOMIC DNA]</scope>
    <source>
        <strain evidence="2 3">BT6-1-3</strain>
    </source>
</reference>
<feature type="transmembrane region" description="Helical" evidence="1">
    <location>
        <begin position="20"/>
        <end position="40"/>
    </location>
</feature>
<keyword evidence="3" id="KW-1185">Reference proteome</keyword>
<keyword evidence="1" id="KW-1133">Transmembrane helix</keyword>
<sequence length="217" mass="24913">MYEKLRTHKLNQWLIIHLRYLLGVAFLPSGLTKIVGNRFTQISTDHPIGFFFEGLYQSGIYYNFIGVAQVLAALLLMTQRFATLGAVVYYSLIVNIWLITVSLSFKGTWVITSLMLLACTVLLVWDYQKLKGIFAYNTAPKITLYPDPDRLWQAAGIIYFVFILAMSAFPADRLFPKISAVMVVITFVVSNRIAYKRYKKGRKFIEDINPTMQQTKQ</sequence>
<gene>
    <name evidence="2" type="ORF">OK344_07255</name>
</gene>
<evidence type="ECO:0000313" key="2">
    <source>
        <dbReference type="EMBL" id="MCW4452005.1"/>
    </source>
</evidence>
<feature type="transmembrane region" description="Helical" evidence="1">
    <location>
        <begin position="109"/>
        <end position="127"/>
    </location>
</feature>
<comment type="caution">
    <text evidence="2">The sequence shown here is derived from an EMBL/GenBank/DDBJ whole genome shotgun (WGS) entry which is preliminary data.</text>
</comment>
<feature type="transmembrane region" description="Helical" evidence="1">
    <location>
        <begin position="84"/>
        <end position="103"/>
    </location>
</feature>
<protein>
    <submittedName>
        <fullName evidence="2">DoxX family protein</fullName>
    </submittedName>
</protein>
<evidence type="ECO:0000313" key="3">
    <source>
        <dbReference type="Proteomes" id="UP001209107"/>
    </source>
</evidence>